<dbReference type="EMBL" id="FQWD01000004">
    <property type="protein sequence ID" value="SHG66402.1"/>
    <property type="molecule type" value="Genomic_DNA"/>
</dbReference>
<name>A0A1M5LMN4_9ALTE</name>
<dbReference type="Proteomes" id="UP000184520">
    <property type="component" value="Unassembled WGS sequence"/>
</dbReference>
<keyword evidence="3" id="KW-1185">Reference proteome</keyword>
<evidence type="ECO:0000313" key="2">
    <source>
        <dbReference type="EMBL" id="SHG66402.1"/>
    </source>
</evidence>
<dbReference type="InterPro" id="IPR013321">
    <property type="entry name" value="Arc_rbn_hlx_hlx"/>
</dbReference>
<dbReference type="Gene3D" id="1.10.1220.10">
    <property type="entry name" value="Met repressor-like"/>
    <property type="match status" value="1"/>
</dbReference>
<evidence type="ECO:0008006" key="4">
    <source>
        <dbReference type="Google" id="ProtNLM"/>
    </source>
</evidence>
<gene>
    <name evidence="2" type="ORF">SAMN05216361_2725</name>
</gene>
<dbReference type="SUPFAM" id="SSF47598">
    <property type="entry name" value="Ribbon-helix-helix"/>
    <property type="match status" value="1"/>
</dbReference>
<dbReference type="InterPro" id="IPR010985">
    <property type="entry name" value="Ribbon_hlx_hlx"/>
</dbReference>
<sequence>MSLLNLSRTTSRASTINTEPVTADTFIDDALNYAQGRPAHADSQTQLVTSASKVSNDASMQPMRRATFTLTEECIDQLQEISDHSGVAKSKLIRLWIAHFAHTRSDW</sequence>
<evidence type="ECO:0000313" key="3">
    <source>
        <dbReference type="Proteomes" id="UP000184520"/>
    </source>
</evidence>
<accession>A0A1M5LMN4</accession>
<dbReference type="RefSeq" id="WP_073323345.1">
    <property type="nucleotide sequence ID" value="NZ_FQWD01000004.1"/>
</dbReference>
<dbReference type="AlphaFoldDB" id="A0A1M5LMN4"/>
<feature type="compositionally biased region" description="Polar residues" evidence="1">
    <location>
        <begin position="42"/>
        <end position="59"/>
    </location>
</feature>
<dbReference type="STRING" id="634436.SAMN05216361_2725"/>
<organism evidence="2 3">
    <name type="scientific">Marisediminitalea aggregata</name>
    <dbReference type="NCBI Taxonomy" id="634436"/>
    <lineage>
        <taxon>Bacteria</taxon>
        <taxon>Pseudomonadati</taxon>
        <taxon>Pseudomonadota</taxon>
        <taxon>Gammaproteobacteria</taxon>
        <taxon>Alteromonadales</taxon>
        <taxon>Alteromonadaceae</taxon>
        <taxon>Marisediminitalea</taxon>
    </lineage>
</organism>
<evidence type="ECO:0000256" key="1">
    <source>
        <dbReference type="SAM" id="MobiDB-lite"/>
    </source>
</evidence>
<proteinExistence type="predicted"/>
<dbReference type="GO" id="GO:0006355">
    <property type="term" value="P:regulation of DNA-templated transcription"/>
    <property type="evidence" value="ECO:0007669"/>
    <property type="project" value="InterPro"/>
</dbReference>
<protein>
    <recommendedName>
        <fullName evidence="4">Replication protein RepA</fullName>
    </recommendedName>
</protein>
<reference evidence="3" key="1">
    <citation type="submission" date="2016-11" db="EMBL/GenBank/DDBJ databases">
        <authorList>
            <person name="Varghese N."/>
            <person name="Submissions S."/>
        </authorList>
    </citation>
    <scope>NUCLEOTIDE SEQUENCE [LARGE SCALE GENOMIC DNA]</scope>
    <source>
        <strain evidence="3">CGMCC 1.8995</strain>
    </source>
</reference>
<feature type="region of interest" description="Disordered" evidence="1">
    <location>
        <begin position="38"/>
        <end position="59"/>
    </location>
</feature>